<protein>
    <submittedName>
        <fullName evidence="1">Uncharacterized protein</fullName>
    </submittedName>
</protein>
<comment type="caution">
    <text evidence="1">The sequence shown here is derived from an EMBL/GenBank/DDBJ whole genome shotgun (WGS) entry which is preliminary data.</text>
</comment>
<accession>A0A5B7I8G2</accession>
<name>A0A5B7I8G2_PORTR</name>
<reference evidence="1 2" key="1">
    <citation type="submission" date="2019-05" db="EMBL/GenBank/DDBJ databases">
        <title>Another draft genome of Portunus trituberculatus and its Hox gene families provides insights of decapod evolution.</title>
        <authorList>
            <person name="Jeong J.-H."/>
            <person name="Song I."/>
            <person name="Kim S."/>
            <person name="Choi T."/>
            <person name="Kim D."/>
            <person name="Ryu S."/>
            <person name="Kim W."/>
        </authorList>
    </citation>
    <scope>NUCLEOTIDE SEQUENCE [LARGE SCALE GENOMIC DNA]</scope>
    <source>
        <tissue evidence="1">Muscle</tissue>
    </source>
</reference>
<dbReference type="EMBL" id="VSRR010057681">
    <property type="protein sequence ID" value="MPC81691.1"/>
    <property type="molecule type" value="Genomic_DNA"/>
</dbReference>
<dbReference type="Proteomes" id="UP000324222">
    <property type="component" value="Unassembled WGS sequence"/>
</dbReference>
<sequence length="65" mass="7133">MCIYPRSSDKHSSRDVAVVFNGSNTDTTSARHQGNDSGLASMYHHHQYRCNSTTAAATTNYPIIS</sequence>
<gene>
    <name evidence="1" type="ORF">E2C01_076322</name>
</gene>
<organism evidence="1 2">
    <name type="scientific">Portunus trituberculatus</name>
    <name type="common">Swimming crab</name>
    <name type="synonym">Neptunus trituberculatus</name>
    <dbReference type="NCBI Taxonomy" id="210409"/>
    <lineage>
        <taxon>Eukaryota</taxon>
        <taxon>Metazoa</taxon>
        <taxon>Ecdysozoa</taxon>
        <taxon>Arthropoda</taxon>
        <taxon>Crustacea</taxon>
        <taxon>Multicrustacea</taxon>
        <taxon>Malacostraca</taxon>
        <taxon>Eumalacostraca</taxon>
        <taxon>Eucarida</taxon>
        <taxon>Decapoda</taxon>
        <taxon>Pleocyemata</taxon>
        <taxon>Brachyura</taxon>
        <taxon>Eubrachyura</taxon>
        <taxon>Portunoidea</taxon>
        <taxon>Portunidae</taxon>
        <taxon>Portuninae</taxon>
        <taxon>Portunus</taxon>
    </lineage>
</organism>
<evidence type="ECO:0000313" key="2">
    <source>
        <dbReference type="Proteomes" id="UP000324222"/>
    </source>
</evidence>
<keyword evidence="2" id="KW-1185">Reference proteome</keyword>
<dbReference type="AlphaFoldDB" id="A0A5B7I8G2"/>
<evidence type="ECO:0000313" key="1">
    <source>
        <dbReference type="EMBL" id="MPC81691.1"/>
    </source>
</evidence>
<proteinExistence type="predicted"/>